<protein>
    <submittedName>
        <fullName evidence="2">RebB family R body protein</fullName>
    </submittedName>
</protein>
<gene>
    <name evidence="2" type="ORF">IGX34_19160</name>
</gene>
<dbReference type="Proteomes" id="UP000651010">
    <property type="component" value="Unassembled WGS sequence"/>
</dbReference>
<dbReference type="EMBL" id="JACZZA010000014">
    <property type="protein sequence ID" value="MBE1162511.1"/>
    <property type="molecule type" value="Genomic_DNA"/>
</dbReference>
<organism evidence="2 3">
    <name type="scientific">Dyella acidiphila</name>
    <dbReference type="NCBI Taxonomy" id="2775866"/>
    <lineage>
        <taxon>Bacteria</taxon>
        <taxon>Pseudomonadati</taxon>
        <taxon>Pseudomonadota</taxon>
        <taxon>Gammaproteobacteria</taxon>
        <taxon>Lysobacterales</taxon>
        <taxon>Rhodanobacteraceae</taxon>
        <taxon>Dyella</taxon>
    </lineage>
</organism>
<dbReference type="RefSeq" id="WP_192557354.1">
    <property type="nucleotide sequence ID" value="NZ_JACZZA010000014.1"/>
</dbReference>
<sequence>MATSPLANSPITDAETDAGIRLPNDAPGTALGNLYQATAHALGIAVENAVNGQQQSNIVLQAATTQAVMLLFTIQTASRAEAMDADKAFAVQPSPVTTAASSAMAGSIEQVLGSANKLEFDGAQSWSHAVGEIMSTAARALWDFQKVSLDTEMAVVKQSAMTAVLIQMIKSPDQLEQYEKILGLIKEL</sequence>
<evidence type="ECO:0000313" key="3">
    <source>
        <dbReference type="Proteomes" id="UP000651010"/>
    </source>
</evidence>
<dbReference type="Pfam" id="PF11747">
    <property type="entry name" value="RebB"/>
    <property type="match status" value="1"/>
</dbReference>
<feature type="compositionally biased region" description="Polar residues" evidence="1">
    <location>
        <begin position="1"/>
        <end position="11"/>
    </location>
</feature>
<comment type="caution">
    <text evidence="2">The sequence shown here is derived from an EMBL/GenBank/DDBJ whole genome shotgun (WGS) entry which is preliminary data.</text>
</comment>
<reference evidence="2 3" key="1">
    <citation type="submission" date="2020-09" db="EMBL/GenBank/DDBJ databases">
        <title>Dyella sp. 7MK23 isolated from forest soil.</title>
        <authorList>
            <person name="Fu J."/>
        </authorList>
    </citation>
    <scope>NUCLEOTIDE SEQUENCE [LARGE SCALE GENOMIC DNA]</scope>
    <source>
        <strain evidence="2 3">7MK23</strain>
    </source>
</reference>
<evidence type="ECO:0000256" key="1">
    <source>
        <dbReference type="SAM" id="MobiDB-lite"/>
    </source>
</evidence>
<dbReference type="InterPro" id="IPR021070">
    <property type="entry name" value="Killing_trait_RebB"/>
</dbReference>
<keyword evidence="3" id="KW-1185">Reference proteome</keyword>
<feature type="region of interest" description="Disordered" evidence="1">
    <location>
        <begin position="1"/>
        <end position="23"/>
    </location>
</feature>
<accession>A0ABR9GEN2</accession>
<proteinExistence type="predicted"/>
<name>A0ABR9GEN2_9GAMM</name>
<evidence type="ECO:0000313" key="2">
    <source>
        <dbReference type="EMBL" id="MBE1162511.1"/>
    </source>
</evidence>